<dbReference type="AlphaFoldDB" id="A0A849BYQ0"/>
<accession>A0A849BYQ0</accession>
<reference evidence="3 4" key="1">
    <citation type="submission" date="2020-05" db="EMBL/GenBank/DDBJ databases">
        <title>MicrobeNet Type strains.</title>
        <authorList>
            <person name="Nicholson A.C."/>
        </authorList>
    </citation>
    <scope>NUCLEOTIDE SEQUENCE [LARGE SCALE GENOMIC DNA]</scope>
    <source>
        <strain evidence="3 4">JCM 3224</strain>
    </source>
</reference>
<keyword evidence="2" id="KW-0808">Transferase</keyword>
<dbReference type="SUPFAM" id="SSF53335">
    <property type="entry name" value="S-adenosyl-L-methionine-dependent methyltransferases"/>
    <property type="match status" value="1"/>
</dbReference>
<evidence type="ECO:0000313" key="4">
    <source>
        <dbReference type="Proteomes" id="UP000586827"/>
    </source>
</evidence>
<dbReference type="EMBL" id="JABELX010000001">
    <property type="protein sequence ID" value="NNH68797.1"/>
    <property type="molecule type" value="Genomic_DNA"/>
</dbReference>
<dbReference type="InterPro" id="IPR007213">
    <property type="entry name" value="Ppm1/Ppm2/Tcmp"/>
</dbReference>
<gene>
    <name evidence="3" type="ORF">HLB23_02720</name>
</gene>
<keyword evidence="4" id="KW-1185">Reference proteome</keyword>
<evidence type="ECO:0000256" key="2">
    <source>
        <dbReference type="ARBA" id="ARBA00022679"/>
    </source>
</evidence>
<evidence type="ECO:0000256" key="1">
    <source>
        <dbReference type="ARBA" id="ARBA00022603"/>
    </source>
</evidence>
<dbReference type="GO" id="GO:0008168">
    <property type="term" value="F:methyltransferase activity"/>
    <property type="evidence" value="ECO:0007669"/>
    <property type="project" value="UniProtKB-KW"/>
</dbReference>
<sequence length="169" mass="18770">MTTIAVPDRSDRARQRLFTTARCRYAEDCLADAVSTGIRQLVLHGRCLDTFARHNPYPHVRVFDIQHPHGDIEQALAPMDFDPRQPSFIIWLEAPGTLAATLRHISGLATGTQVVFDHTSPVSNLVETLDDLGLELLDHLDSDTIASRYLELPRTPAEPGPGVVRAARR</sequence>
<comment type="caution">
    <text evidence="3">The sequence shown here is derived from an EMBL/GenBank/DDBJ whole genome shotgun (WGS) entry which is preliminary data.</text>
</comment>
<evidence type="ECO:0000313" key="3">
    <source>
        <dbReference type="EMBL" id="NNH68797.1"/>
    </source>
</evidence>
<dbReference type="GO" id="GO:0032259">
    <property type="term" value="P:methylation"/>
    <property type="evidence" value="ECO:0007669"/>
    <property type="project" value="UniProtKB-KW"/>
</dbReference>
<dbReference type="Gene3D" id="3.40.50.150">
    <property type="entry name" value="Vaccinia Virus protein VP39"/>
    <property type="match status" value="1"/>
</dbReference>
<organism evidence="3 4">
    <name type="scientific">Nocardia uniformis</name>
    <dbReference type="NCBI Taxonomy" id="53432"/>
    <lineage>
        <taxon>Bacteria</taxon>
        <taxon>Bacillati</taxon>
        <taxon>Actinomycetota</taxon>
        <taxon>Actinomycetes</taxon>
        <taxon>Mycobacteriales</taxon>
        <taxon>Nocardiaceae</taxon>
        <taxon>Nocardia</taxon>
    </lineage>
</organism>
<dbReference type="Pfam" id="PF04072">
    <property type="entry name" value="LCM"/>
    <property type="match status" value="1"/>
</dbReference>
<proteinExistence type="predicted"/>
<dbReference type="Proteomes" id="UP000586827">
    <property type="component" value="Unassembled WGS sequence"/>
</dbReference>
<keyword evidence="1" id="KW-0489">Methyltransferase</keyword>
<dbReference type="RefSeq" id="WP_067527534.1">
    <property type="nucleotide sequence ID" value="NZ_JABELX010000001.1"/>
</dbReference>
<dbReference type="InterPro" id="IPR029063">
    <property type="entry name" value="SAM-dependent_MTases_sf"/>
</dbReference>
<name>A0A849BYQ0_9NOCA</name>
<protein>
    <submittedName>
        <fullName evidence="3">Uncharacterized protein</fullName>
    </submittedName>
</protein>